<feature type="domain" description="Rho-GAP" evidence="2">
    <location>
        <begin position="330"/>
        <end position="612"/>
    </location>
</feature>
<dbReference type="SMART" id="SM00324">
    <property type="entry name" value="RhoGAP"/>
    <property type="match status" value="1"/>
</dbReference>
<evidence type="ECO:0000313" key="3">
    <source>
        <dbReference type="EMBL" id="KAG0259737.1"/>
    </source>
</evidence>
<feature type="compositionally biased region" description="Polar residues" evidence="1">
    <location>
        <begin position="95"/>
        <end position="107"/>
    </location>
</feature>
<accession>A0A9P6Q7K4</accession>
<feature type="compositionally biased region" description="Polar residues" evidence="1">
    <location>
        <begin position="260"/>
        <end position="278"/>
    </location>
</feature>
<feature type="region of interest" description="Disordered" evidence="1">
    <location>
        <begin position="260"/>
        <end position="286"/>
    </location>
</feature>
<reference evidence="3" key="1">
    <citation type="journal article" date="2020" name="Fungal Divers.">
        <title>Resolving the Mortierellaceae phylogeny through synthesis of multi-gene phylogenetics and phylogenomics.</title>
        <authorList>
            <person name="Vandepol N."/>
            <person name="Liber J."/>
            <person name="Desiro A."/>
            <person name="Na H."/>
            <person name="Kennedy M."/>
            <person name="Barry K."/>
            <person name="Grigoriev I.V."/>
            <person name="Miller A.N."/>
            <person name="O'Donnell K."/>
            <person name="Stajich J.E."/>
            <person name="Bonito G."/>
        </authorList>
    </citation>
    <scope>NUCLEOTIDE SEQUENCE</scope>
    <source>
        <strain evidence="3">BC1065</strain>
    </source>
</reference>
<feature type="compositionally biased region" description="Low complexity" evidence="1">
    <location>
        <begin position="180"/>
        <end position="209"/>
    </location>
</feature>
<protein>
    <recommendedName>
        <fullName evidence="2">Rho-GAP domain-containing protein</fullName>
    </recommendedName>
</protein>
<proteinExistence type="predicted"/>
<comment type="caution">
    <text evidence="3">The sequence shown here is derived from an EMBL/GenBank/DDBJ whole genome shotgun (WGS) entry which is preliminary data.</text>
</comment>
<feature type="region of interest" description="Disordered" evidence="1">
    <location>
        <begin position="1"/>
        <end position="109"/>
    </location>
</feature>
<organism evidence="3 4">
    <name type="scientific">Actinomortierella ambigua</name>
    <dbReference type="NCBI Taxonomy" id="1343610"/>
    <lineage>
        <taxon>Eukaryota</taxon>
        <taxon>Fungi</taxon>
        <taxon>Fungi incertae sedis</taxon>
        <taxon>Mucoromycota</taxon>
        <taxon>Mortierellomycotina</taxon>
        <taxon>Mortierellomycetes</taxon>
        <taxon>Mortierellales</taxon>
        <taxon>Mortierellaceae</taxon>
        <taxon>Actinomortierella</taxon>
    </lineage>
</organism>
<feature type="compositionally biased region" description="Low complexity" evidence="1">
    <location>
        <begin position="437"/>
        <end position="449"/>
    </location>
</feature>
<feature type="region of interest" description="Disordered" evidence="1">
    <location>
        <begin position="831"/>
        <end position="878"/>
    </location>
</feature>
<name>A0A9P6Q7K4_9FUNG</name>
<feature type="compositionally biased region" description="Polar residues" evidence="1">
    <location>
        <begin position="864"/>
        <end position="878"/>
    </location>
</feature>
<dbReference type="Gene3D" id="1.10.555.10">
    <property type="entry name" value="Rho GTPase activation protein"/>
    <property type="match status" value="1"/>
</dbReference>
<gene>
    <name evidence="3" type="ORF">DFQ27_003915</name>
</gene>
<sequence>MPFLKRLGLGSSTSSPSPNNKKQTNLLSSRSPPTPSNSSTSSISTTQSNTQIPPSPASSNRSSMASQASSATPSTYSTAFSKAEEGSMKNRLHQRSGSESIATSVAQPSAVLSRMEFVEEIVDDYTQGEQQGPVRDPGPYGLAVSGANNGATGRTLPYRKPSISQQLQDLGHHRARSMPSLSSKDSQKLQQQIAMATRTPSSAAATPATYHANDPSRTRPLRRPESMIVPSSSASYASQQYHSLPSRRVTLNPGAALSTSTLQSALQPSSQERSSTLTKAVKGQRNRNKTVSMGFVNTNRWASRGGIGQKNEMMVDLETSGVFVPETGGRLRPEFVYNITTQCADEIRARGLAHPNLFQNPAPKKVINSMISLLTDRQRCELFSIKCMRIDTVASLLLNTISRMSNPIIPYDMMDYFYGHQFTIVPAAPQHPERTESSSSSSSSSFFSSRPASMALTPSSSPRNSLVSPPMSSSGSPANSNTTSPWSSSSSSSSLSSSSSSYYYQHPFHHYQQTLPFSTTWARHYFDLPLFLDSLPAINRSILLEVLHLCQEVLEYASENLVTIASLSQVVSTALFSSVFDHKLLDRMAGTKRASIHGDGISALEGVKQECQMFSAILVRFLVMTDASGGGSHGGSLPGQMGSSPSSSPAMMTMGMAEMIHQLQYQQPTMLLTPMPSPHHSDPTLASSSTVSFTSTTSTTAATANNAMAHHARVTNRLSCPNLSAGLPVVPVSIATAKRTSMSPRPSVSEIRATQQQYHHPFYATHPSYPNRVDQELEHKRRSMPPPMIATATAAAAAAATTTAATTTTTTEYAHGKPTMMAIAIGLKDEDNNNNEEEVKQPPAMALRPMTTTKSRPPHPVQIVVSSAPTMVSSKAAA</sequence>
<evidence type="ECO:0000313" key="4">
    <source>
        <dbReference type="Proteomes" id="UP000807716"/>
    </source>
</evidence>
<feature type="compositionally biased region" description="Basic and acidic residues" evidence="1">
    <location>
        <begin position="214"/>
        <end position="223"/>
    </location>
</feature>
<dbReference type="InterPro" id="IPR000198">
    <property type="entry name" value="RhoGAP_dom"/>
</dbReference>
<dbReference type="EMBL" id="JAAAJB010000273">
    <property type="protein sequence ID" value="KAG0259737.1"/>
    <property type="molecule type" value="Genomic_DNA"/>
</dbReference>
<dbReference type="InterPro" id="IPR008936">
    <property type="entry name" value="Rho_GTPase_activation_prot"/>
</dbReference>
<dbReference type="AlphaFoldDB" id="A0A9P6Q7K4"/>
<evidence type="ECO:0000259" key="2">
    <source>
        <dbReference type="SMART" id="SM00324"/>
    </source>
</evidence>
<evidence type="ECO:0000256" key="1">
    <source>
        <dbReference type="SAM" id="MobiDB-lite"/>
    </source>
</evidence>
<dbReference type="OrthoDB" id="2413392at2759"/>
<feature type="compositionally biased region" description="Low complexity" evidence="1">
    <location>
        <begin position="464"/>
        <end position="492"/>
    </location>
</feature>
<feature type="compositionally biased region" description="Low complexity" evidence="1">
    <location>
        <begin position="7"/>
        <end position="81"/>
    </location>
</feature>
<dbReference type="SUPFAM" id="SSF48350">
    <property type="entry name" value="GTPase activation domain, GAP"/>
    <property type="match status" value="1"/>
</dbReference>
<keyword evidence="4" id="KW-1185">Reference proteome</keyword>
<feature type="region of interest" description="Disordered" evidence="1">
    <location>
        <begin position="429"/>
        <end position="492"/>
    </location>
</feature>
<dbReference type="Proteomes" id="UP000807716">
    <property type="component" value="Unassembled WGS sequence"/>
</dbReference>
<dbReference type="GO" id="GO:0007165">
    <property type="term" value="P:signal transduction"/>
    <property type="evidence" value="ECO:0007669"/>
    <property type="project" value="InterPro"/>
</dbReference>
<feature type="region of interest" description="Disordered" evidence="1">
    <location>
        <begin position="127"/>
        <end position="223"/>
    </location>
</feature>